<evidence type="ECO:0000256" key="6">
    <source>
        <dbReference type="SAM" id="MobiDB-lite"/>
    </source>
</evidence>
<gene>
    <name evidence="8" type="ORF">PIB30_061809</name>
</gene>
<keyword evidence="2" id="KW-0808">Transferase</keyword>
<keyword evidence="4" id="KW-0418">Kinase</keyword>
<feature type="domain" description="Protein kinase" evidence="7">
    <location>
        <begin position="1"/>
        <end position="142"/>
    </location>
</feature>
<dbReference type="EMBL" id="JASCZI010181808">
    <property type="protein sequence ID" value="MED6185924.1"/>
    <property type="molecule type" value="Genomic_DNA"/>
</dbReference>
<keyword evidence="9" id="KW-1185">Reference proteome</keyword>
<sequence length="187" mass="21303">MKPKISDFGMARIFLKGEEEQSQTNSLEHCNGYVPPEYIKRGSYSIKSDVYSFGVLLLQIISGKRIAKLYGEDENLSLLEYAYEMWKEGRCMEFVDPSLDDAGSPCKVLRCMQIALLCVQEDANNRPSMLEISSMLRNEDTLSVPHKPAFSRGKDVTEPEPEPNEFNRKHERECSLNEVTISEVVAR</sequence>
<keyword evidence="3" id="KW-0547">Nucleotide-binding</keyword>
<name>A0ABU6WKU7_9FABA</name>
<evidence type="ECO:0000256" key="4">
    <source>
        <dbReference type="ARBA" id="ARBA00022777"/>
    </source>
</evidence>
<reference evidence="8 9" key="1">
    <citation type="journal article" date="2023" name="Plants (Basel)">
        <title>Bridging the Gap: Combining Genomics and Transcriptomics Approaches to Understand Stylosanthes scabra, an Orphan Legume from the Brazilian Caatinga.</title>
        <authorList>
            <person name="Ferreira-Neto J.R.C."/>
            <person name="da Silva M.D."/>
            <person name="Binneck E."/>
            <person name="de Melo N.F."/>
            <person name="da Silva R.H."/>
            <person name="de Melo A.L.T.M."/>
            <person name="Pandolfi V."/>
            <person name="Bustamante F.O."/>
            <person name="Brasileiro-Vidal A.C."/>
            <person name="Benko-Iseppon A.M."/>
        </authorList>
    </citation>
    <scope>NUCLEOTIDE SEQUENCE [LARGE SCALE GENOMIC DNA]</scope>
    <source>
        <tissue evidence="8">Leaves</tissue>
    </source>
</reference>
<evidence type="ECO:0000256" key="2">
    <source>
        <dbReference type="ARBA" id="ARBA00022679"/>
    </source>
</evidence>
<dbReference type="PROSITE" id="PS50011">
    <property type="entry name" value="PROTEIN_KINASE_DOM"/>
    <property type="match status" value="1"/>
</dbReference>
<keyword evidence="5" id="KW-0067">ATP-binding</keyword>
<feature type="region of interest" description="Disordered" evidence="6">
    <location>
        <begin position="147"/>
        <end position="172"/>
    </location>
</feature>
<keyword evidence="1" id="KW-0723">Serine/threonine-protein kinase</keyword>
<accession>A0ABU6WKU7</accession>
<evidence type="ECO:0000313" key="8">
    <source>
        <dbReference type="EMBL" id="MED6185924.1"/>
    </source>
</evidence>
<evidence type="ECO:0000256" key="1">
    <source>
        <dbReference type="ARBA" id="ARBA00022527"/>
    </source>
</evidence>
<evidence type="ECO:0000256" key="3">
    <source>
        <dbReference type="ARBA" id="ARBA00022741"/>
    </source>
</evidence>
<dbReference type="InterPro" id="IPR011009">
    <property type="entry name" value="Kinase-like_dom_sf"/>
</dbReference>
<evidence type="ECO:0000256" key="5">
    <source>
        <dbReference type="ARBA" id="ARBA00022840"/>
    </source>
</evidence>
<proteinExistence type="predicted"/>
<dbReference type="SUPFAM" id="SSF56112">
    <property type="entry name" value="Protein kinase-like (PK-like)"/>
    <property type="match status" value="1"/>
</dbReference>
<dbReference type="PANTHER" id="PTHR27002">
    <property type="entry name" value="RECEPTOR-LIKE SERINE/THREONINE-PROTEIN KINASE SD1-8"/>
    <property type="match status" value="1"/>
</dbReference>
<dbReference type="Gene3D" id="1.10.510.10">
    <property type="entry name" value="Transferase(Phosphotransferase) domain 1"/>
    <property type="match status" value="1"/>
</dbReference>
<evidence type="ECO:0000259" key="7">
    <source>
        <dbReference type="PROSITE" id="PS50011"/>
    </source>
</evidence>
<comment type="caution">
    <text evidence="8">The sequence shown here is derived from an EMBL/GenBank/DDBJ whole genome shotgun (WGS) entry which is preliminary data.</text>
</comment>
<evidence type="ECO:0000313" key="9">
    <source>
        <dbReference type="Proteomes" id="UP001341840"/>
    </source>
</evidence>
<protein>
    <recommendedName>
        <fullName evidence="7">Protein kinase domain-containing protein</fullName>
    </recommendedName>
</protein>
<dbReference type="Pfam" id="PF07714">
    <property type="entry name" value="PK_Tyr_Ser-Thr"/>
    <property type="match status" value="1"/>
</dbReference>
<dbReference type="InterPro" id="IPR000719">
    <property type="entry name" value="Prot_kinase_dom"/>
</dbReference>
<organism evidence="8 9">
    <name type="scientific">Stylosanthes scabra</name>
    <dbReference type="NCBI Taxonomy" id="79078"/>
    <lineage>
        <taxon>Eukaryota</taxon>
        <taxon>Viridiplantae</taxon>
        <taxon>Streptophyta</taxon>
        <taxon>Embryophyta</taxon>
        <taxon>Tracheophyta</taxon>
        <taxon>Spermatophyta</taxon>
        <taxon>Magnoliopsida</taxon>
        <taxon>eudicotyledons</taxon>
        <taxon>Gunneridae</taxon>
        <taxon>Pentapetalae</taxon>
        <taxon>rosids</taxon>
        <taxon>fabids</taxon>
        <taxon>Fabales</taxon>
        <taxon>Fabaceae</taxon>
        <taxon>Papilionoideae</taxon>
        <taxon>50 kb inversion clade</taxon>
        <taxon>dalbergioids sensu lato</taxon>
        <taxon>Dalbergieae</taxon>
        <taxon>Pterocarpus clade</taxon>
        <taxon>Stylosanthes</taxon>
    </lineage>
</organism>
<dbReference type="InterPro" id="IPR001245">
    <property type="entry name" value="Ser-Thr/Tyr_kinase_cat_dom"/>
</dbReference>
<dbReference type="Proteomes" id="UP001341840">
    <property type="component" value="Unassembled WGS sequence"/>
</dbReference>
<dbReference type="PANTHER" id="PTHR27002:SF1077">
    <property type="entry name" value="CYSTEINE-RICH RECEPTOR-LIKE PROTEIN KINASE 4"/>
    <property type="match status" value="1"/>
</dbReference>